<evidence type="ECO:0000313" key="1">
    <source>
        <dbReference type="EMBL" id="KXA88629.1"/>
    </source>
</evidence>
<evidence type="ECO:0000313" key="2">
    <source>
        <dbReference type="Proteomes" id="UP000070163"/>
    </source>
</evidence>
<accession>A0A133U364</accession>
<sequence>MGELESPEKVVFGGRKNLRKRERGEITDREWKGLRNNQLYSRGDRSKNGNLNLRLVEHDGGVFADKCWRLRVDSRSSVSS</sequence>
<dbReference type="Proteomes" id="UP000070163">
    <property type="component" value="Unassembled WGS sequence"/>
</dbReference>
<reference evidence="1 2" key="1">
    <citation type="journal article" date="2016" name="Sci. Rep.">
        <title>Metabolic traits of an uncultured archaeal lineage -MSBL1- from brine pools of the Red Sea.</title>
        <authorList>
            <person name="Mwirichia R."/>
            <person name="Alam I."/>
            <person name="Rashid M."/>
            <person name="Vinu M."/>
            <person name="Ba-Alawi W."/>
            <person name="Anthony Kamau A."/>
            <person name="Kamanda Ngugi D."/>
            <person name="Goker M."/>
            <person name="Klenk H.P."/>
            <person name="Bajic V."/>
            <person name="Stingl U."/>
        </authorList>
    </citation>
    <scope>NUCLEOTIDE SEQUENCE [LARGE SCALE GENOMIC DNA]</scope>
    <source>
        <strain evidence="1">SCGC-AAA259A05</strain>
    </source>
</reference>
<protein>
    <submittedName>
        <fullName evidence="1">Uncharacterized protein</fullName>
    </submittedName>
</protein>
<dbReference type="EMBL" id="LHXJ01000139">
    <property type="protein sequence ID" value="KXA88629.1"/>
    <property type="molecule type" value="Genomic_DNA"/>
</dbReference>
<organism evidence="1 2">
    <name type="scientific">candidate division MSBL1 archaeon SCGC-AAA259A05</name>
    <dbReference type="NCBI Taxonomy" id="1698259"/>
    <lineage>
        <taxon>Archaea</taxon>
        <taxon>Methanobacteriati</taxon>
        <taxon>Methanobacteriota</taxon>
        <taxon>candidate division MSBL1</taxon>
    </lineage>
</organism>
<comment type="caution">
    <text evidence="1">The sequence shown here is derived from an EMBL/GenBank/DDBJ whole genome shotgun (WGS) entry which is preliminary data.</text>
</comment>
<proteinExistence type="predicted"/>
<name>A0A133U364_9EURY</name>
<keyword evidence="2" id="KW-1185">Reference proteome</keyword>
<dbReference type="AlphaFoldDB" id="A0A133U364"/>
<gene>
    <name evidence="1" type="ORF">AKJ57_06580</name>
</gene>